<comment type="caution">
    <text evidence="2">The sequence shown here is derived from an EMBL/GenBank/DDBJ whole genome shotgun (WGS) entry which is preliminary data.</text>
</comment>
<keyword evidence="1" id="KW-0732">Signal</keyword>
<accession>A0ABR5DK94</accession>
<dbReference type="EMBL" id="JSVU01000002">
    <property type="protein sequence ID" value="KJJ39201.1"/>
    <property type="molecule type" value="Genomic_DNA"/>
</dbReference>
<evidence type="ECO:0000256" key="1">
    <source>
        <dbReference type="SAM" id="SignalP"/>
    </source>
</evidence>
<sequence length="178" mass="19965">MKNVLMILALAAFTTGVAQVDKNKNKKTETVVTKTTVQDNTGTDVATKAVSRTQKQVIALDESDANQTNQSVVMKPMVVDTDVTYSYDGNRFKFLSQKDENGYRLMTIKDNATNEQYAVIKPTSQNGYYIMSQDGKSSFGYFNADGNFVVERYDPKTDAITSEIYRLNMKSDLTKDKM</sequence>
<dbReference type="Proteomes" id="UP000033497">
    <property type="component" value="Unassembled WGS sequence"/>
</dbReference>
<proteinExistence type="predicted"/>
<name>A0ABR5DK94_9FLAO</name>
<organism evidence="2 3">
    <name type="scientific">Aequorivita vladivostokensis</name>
    <dbReference type="NCBI Taxonomy" id="171194"/>
    <lineage>
        <taxon>Bacteria</taxon>
        <taxon>Pseudomonadati</taxon>
        <taxon>Bacteroidota</taxon>
        <taxon>Flavobacteriia</taxon>
        <taxon>Flavobacteriales</taxon>
        <taxon>Flavobacteriaceae</taxon>
        <taxon>Aequorivita</taxon>
    </lineage>
</organism>
<feature type="signal peptide" evidence="1">
    <location>
        <begin position="1"/>
        <end position="18"/>
    </location>
</feature>
<evidence type="ECO:0000313" key="3">
    <source>
        <dbReference type="Proteomes" id="UP000033497"/>
    </source>
</evidence>
<protein>
    <submittedName>
        <fullName evidence="2">Uncharacterized protein</fullName>
    </submittedName>
</protein>
<gene>
    <name evidence="2" type="ORF">MB09_02825</name>
</gene>
<feature type="chain" id="PRO_5046618190" evidence="1">
    <location>
        <begin position="19"/>
        <end position="178"/>
    </location>
</feature>
<keyword evidence="3" id="KW-1185">Reference proteome</keyword>
<evidence type="ECO:0000313" key="2">
    <source>
        <dbReference type="EMBL" id="KJJ39201.1"/>
    </source>
</evidence>
<dbReference type="RefSeq" id="WP_045079375.1">
    <property type="nucleotide sequence ID" value="NZ_JSVU01000002.1"/>
</dbReference>
<reference evidence="2 3" key="1">
    <citation type="submission" date="2014-10" db="EMBL/GenBank/DDBJ databases">
        <title>Genome sequencing of Vitellibacter vladivostokensis KMM 3516.</title>
        <authorList>
            <person name="Thevarajoo S."/>
            <person name="Selvaratnam C."/>
            <person name="Goh K.M."/>
            <person name="Chong C.S."/>
        </authorList>
    </citation>
    <scope>NUCLEOTIDE SEQUENCE [LARGE SCALE GENOMIC DNA]</scope>
    <source>
        <strain evidence="2 3">KMM 3516</strain>
    </source>
</reference>